<dbReference type="InterPro" id="IPR045338">
    <property type="entry name" value="DUF6535"/>
</dbReference>
<sequence>MCLSQLLMSQSTERTINTGAIRTERATSTVEPQSREKPTQSQSAPSPSALHEGSTSVDASSSSFDTYRKSVAERVSLAERRRADAEDIIISAALLAATVAVFTGASVPGLKPDPRETSAFYLARASQLFANASGVQINLPFMPPDPATFSPSRSALWVNSLWFLSLALSLSVILLASSLQRWALRYGCAEPDSADQGDELRVTWLSRILPVVLRISISFFYVGLAMLLFDSLKTYLGTWQALFLTSTSIIGPVILLFQTT</sequence>
<feature type="transmembrane region" description="Helical" evidence="2">
    <location>
        <begin position="211"/>
        <end position="229"/>
    </location>
</feature>
<keyword evidence="2" id="KW-0472">Membrane</keyword>
<evidence type="ECO:0000256" key="2">
    <source>
        <dbReference type="SAM" id="Phobius"/>
    </source>
</evidence>
<dbReference type="EMBL" id="JAKELL010000305">
    <property type="protein sequence ID" value="KAH8977540.1"/>
    <property type="molecule type" value="Genomic_DNA"/>
</dbReference>
<protein>
    <recommendedName>
        <fullName evidence="3">DUF6535 domain-containing protein</fullName>
    </recommendedName>
</protein>
<feature type="transmembrane region" description="Helical" evidence="2">
    <location>
        <begin position="235"/>
        <end position="257"/>
    </location>
</feature>
<dbReference type="AlphaFoldDB" id="A0AAD4L7A2"/>
<evidence type="ECO:0000256" key="1">
    <source>
        <dbReference type="SAM" id="MobiDB-lite"/>
    </source>
</evidence>
<proteinExistence type="predicted"/>
<organism evidence="5 6">
    <name type="scientific">Lactarius akahatsu</name>
    <dbReference type="NCBI Taxonomy" id="416441"/>
    <lineage>
        <taxon>Eukaryota</taxon>
        <taxon>Fungi</taxon>
        <taxon>Dikarya</taxon>
        <taxon>Basidiomycota</taxon>
        <taxon>Agaricomycotina</taxon>
        <taxon>Agaricomycetes</taxon>
        <taxon>Russulales</taxon>
        <taxon>Russulaceae</taxon>
        <taxon>Lactarius</taxon>
    </lineage>
</organism>
<evidence type="ECO:0000313" key="6">
    <source>
        <dbReference type="Proteomes" id="UP001201163"/>
    </source>
</evidence>
<feature type="compositionally biased region" description="Low complexity" evidence="1">
    <location>
        <begin position="40"/>
        <end position="61"/>
    </location>
</feature>
<evidence type="ECO:0000259" key="3">
    <source>
        <dbReference type="Pfam" id="PF20153"/>
    </source>
</evidence>
<feature type="region of interest" description="Disordered" evidence="1">
    <location>
        <begin position="14"/>
        <end position="61"/>
    </location>
</feature>
<keyword evidence="2" id="KW-0812">Transmembrane</keyword>
<name>A0AAD4L7A2_9AGAM</name>
<accession>A0AAD4L7A2</accession>
<gene>
    <name evidence="5" type="ORF">EDB92DRAFT_1916628</name>
    <name evidence="4" type="ORF">EDB92DRAFT_1924884</name>
</gene>
<keyword evidence="2" id="KW-1133">Transmembrane helix</keyword>
<comment type="caution">
    <text evidence="5">The sequence shown here is derived from an EMBL/GenBank/DDBJ whole genome shotgun (WGS) entry which is preliminary data.</text>
</comment>
<reference evidence="5" key="1">
    <citation type="submission" date="2022-01" db="EMBL/GenBank/DDBJ databases">
        <title>Comparative genomics reveals a dynamic genome evolution in the ectomycorrhizal milk-cap (Lactarius) mushrooms.</title>
        <authorList>
            <consortium name="DOE Joint Genome Institute"/>
            <person name="Lebreton A."/>
            <person name="Tang N."/>
            <person name="Kuo A."/>
            <person name="LaButti K."/>
            <person name="Drula E."/>
            <person name="Barry K."/>
            <person name="Clum A."/>
            <person name="Lipzen A."/>
            <person name="Mousain D."/>
            <person name="Ng V."/>
            <person name="Wang R."/>
            <person name="Wang X."/>
            <person name="Dai Y."/>
            <person name="Henrissat B."/>
            <person name="Grigoriev I.V."/>
            <person name="Guerin-Laguette A."/>
            <person name="Yu F."/>
            <person name="Martin F.M."/>
        </authorList>
    </citation>
    <scope>NUCLEOTIDE SEQUENCE</scope>
    <source>
        <strain evidence="5">QP</strain>
    </source>
</reference>
<feature type="domain" description="DUF6535" evidence="3">
    <location>
        <begin position="76"/>
        <end position="229"/>
    </location>
</feature>
<dbReference type="Pfam" id="PF20153">
    <property type="entry name" value="DUF6535"/>
    <property type="match status" value="1"/>
</dbReference>
<keyword evidence="6" id="KW-1185">Reference proteome</keyword>
<evidence type="ECO:0000313" key="4">
    <source>
        <dbReference type="EMBL" id="KAH8976779.1"/>
    </source>
</evidence>
<dbReference type="EMBL" id="JAKELL010000459">
    <property type="protein sequence ID" value="KAH8976779.1"/>
    <property type="molecule type" value="Genomic_DNA"/>
</dbReference>
<feature type="compositionally biased region" description="Polar residues" evidence="1">
    <location>
        <begin position="14"/>
        <end position="32"/>
    </location>
</feature>
<dbReference type="Proteomes" id="UP001201163">
    <property type="component" value="Unassembled WGS sequence"/>
</dbReference>
<feature type="transmembrane region" description="Helical" evidence="2">
    <location>
        <begin position="156"/>
        <end position="176"/>
    </location>
</feature>
<feature type="transmembrane region" description="Helical" evidence="2">
    <location>
        <begin position="88"/>
        <end position="107"/>
    </location>
</feature>
<evidence type="ECO:0000313" key="5">
    <source>
        <dbReference type="EMBL" id="KAH8977540.1"/>
    </source>
</evidence>